<evidence type="ECO:0000313" key="2">
    <source>
        <dbReference type="EMBL" id="QCB94744.1"/>
    </source>
</evidence>
<dbReference type="EMBL" id="CP039291">
    <property type="protein sequence ID" value="QCB94744.1"/>
    <property type="molecule type" value="Genomic_DNA"/>
</dbReference>
<protein>
    <submittedName>
        <fullName evidence="2">Uncharacterized protein</fullName>
    </submittedName>
</protein>
<dbReference type="RefSeq" id="WP_135972018.1">
    <property type="nucleotide sequence ID" value="NZ_CP039291.1"/>
</dbReference>
<feature type="region of interest" description="Disordered" evidence="1">
    <location>
        <begin position="151"/>
        <end position="170"/>
    </location>
</feature>
<dbReference type="Proteomes" id="UP000296469">
    <property type="component" value="Chromosome"/>
</dbReference>
<evidence type="ECO:0000313" key="3">
    <source>
        <dbReference type="Proteomes" id="UP000296469"/>
    </source>
</evidence>
<dbReference type="OrthoDB" id="4919705at2"/>
<evidence type="ECO:0000256" key="1">
    <source>
        <dbReference type="SAM" id="MobiDB-lite"/>
    </source>
</evidence>
<dbReference type="AlphaFoldDB" id="A0A4P7SP52"/>
<name>A0A4P7SP52_9CELL</name>
<accession>A0A4P7SP52</accession>
<dbReference type="KEGG" id="celz:E5225_15450"/>
<proteinExistence type="predicted"/>
<keyword evidence="3" id="KW-1185">Reference proteome</keyword>
<reference evidence="2 3" key="1">
    <citation type="submission" date="2019-04" db="EMBL/GenBank/DDBJ databases">
        <title>Isolation and identification of Cellulomonas shaoxiangyii sp. Nov. isolated from feces of the Tibetan antelopes (Pantholops hodgsonii) in the Qinghai-Tibet plateau of China.</title>
        <authorList>
            <person name="Tian Z."/>
        </authorList>
    </citation>
    <scope>NUCLEOTIDE SEQUENCE [LARGE SCALE GENOMIC DNA]</scope>
    <source>
        <strain evidence="2 3">Z28</strain>
    </source>
</reference>
<organism evidence="2 3">
    <name type="scientific">Cellulomonas shaoxiangyii</name>
    <dbReference type="NCBI Taxonomy" id="2566013"/>
    <lineage>
        <taxon>Bacteria</taxon>
        <taxon>Bacillati</taxon>
        <taxon>Actinomycetota</taxon>
        <taxon>Actinomycetes</taxon>
        <taxon>Micrococcales</taxon>
        <taxon>Cellulomonadaceae</taxon>
        <taxon>Cellulomonas</taxon>
    </lineage>
</organism>
<gene>
    <name evidence="2" type="ORF">E5225_15450</name>
</gene>
<sequence>MELSVARATYVTAAGSEFETALSEVDLRHVAFGAPFRIPSSYLLRERGHTGPRFQATKMIADVAAYMARKDRWLRRAIMHHWMRGSAAAHSRMWVTHIIETEDEPIPGGGSMRRVTSSVSDIAQAYGAPTLVLSEALDLWERRRRRQTPPLLLVPLPGPSAPTSCLRPRP</sequence>